<protein>
    <submittedName>
        <fullName evidence="2">Uncharacterized protein</fullName>
    </submittedName>
</protein>
<sequence length="157" mass="17533">MPKRDIGDKKDPPGRNGLEGHRDTIPFFHSGTSSSGEIYCELGDEGAQLRLRWNSHGMEVSRPSHGKVVFRIQLQLNSYRTHFIIHGILMQSFSASSKMNAIHSSSAAYPTVFSQQDSTASIHETIFESCKSSNKAKRALIPMFQIGCVLLISPWIR</sequence>
<dbReference type="AlphaFoldDB" id="A0AAV4MAX3"/>
<keyword evidence="3" id="KW-1185">Reference proteome</keyword>
<accession>A0AAV4MAX3</accession>
<proteinExistence type="predicted"/>
<dbReference type="Proteomes" id="UP001054837">
    <property type="component" value="Unassembled WGS sequence"/>
</dbReference>
<evidence type="ECO:0000256" key="1">
    <source>
        <dbReference type="SAM" id="MobiDB-lite"/>
    </source>
</evidence>
<feature type="region of interest" description="Disordered" evidence="1">
    <location>
        <begin position="1"/>
        <end position="25"/>
    </location>
</feature>
<feature type="compositionally biased region" description="Basic and acidic residues" evidence="1">
    <location>
        <begin position="1"/>
        <end position="24"/>
    </location>
</feature>
<gene>
    <name evidence="2" type="ORF">CDAR_486321</name>
</gene>
<comment type="caution">
    <text evidence="2">The sequence shown here is derived from an EMBL/GenBank/DDBJ whole genome shotgun (WGS) entry which is preliminary data.</text>
</comment>
<name>A0AAV4MAX3_9ARAC</name>
<dbReference type="EMBL" id="BPLQ01000233">
    <property type="protein sequence ID" value="GIX69169.1"/>
    <property type="molecule type" value="Genomic_DNA"/>
</dbReference>
<reference evidence="2 3" key="1">
    <citation type="submission" date="2021-06" db="EMBL/GenBank/DDBJ databases">
        <title>Caerostris darwini draft genome.</title>
        <authorList>
            <person name="Kono N."/>
            <person name="Arakawa K."/>
        </authorList>
    </citation>
    <scope>NUCLEOTIDE SEQUENCE [LARGE SCALE GENOMIC DNA]</scope>
</reference>
<organism evidence="2 3">
    <name type="scientific">Caerostris darwini</name>
    <dbReference type="NCBI Taxonomy" id="1538125"/>
    <lineage>
        <taxon>Eukaryota</taxon>
        <taxon>Metazoa</taxon>
        <taxon>Ecdysozoa</taxon>
        <taxon>Arthropoda</taxon>
        <taxon>Chelicerata</taxon>
        <taxon>Arachnida</taxon>
        <taxon>Araneae</taxon>
        <taxon>Araneomorphae</taxon>
        <taxon>Entelegynae</taxon>
        <taxon>Araneoidea</taxon>
        <taxon>Araneidae</taxon>
        <taxon>Caerostris</taxon>
    </lineage>
</organism>
<evidence type="ECO:0000313" key="3">
    <source>
        <dbReference type="Proteomes" id="UP001054837"/>
    </source>
</evidence>
<evidence type="ECO:0000313" key="2">
    <source>
        <dbReference type="EMBL" id="GIX69169.1"/>
    </source>
</evidence>